<dbReference type="Pfam" id="PF07687">
    <property type="entry name" value="M20_dimer"/>
    <property type="match status" value="1"/>
</dbReference>
<accession>A0A0L0HLU1</accession>
<dbReference type="PANTHER" id="PTHR43808:SF8">
    <property type="entry name" value="PEPTIDASE M20 DIMERISATION DOMAIN-CONTAINING PROTEIN"/>
    <property type="match status" value="1"/>
</dbReference>
<evidence type="ECO:0000256" key="4">
    <source>
        <dbReference type="ARBA" id="ARBA00022801"/>
    </source>
</evidence>
<dbReference type="InterPro" id="IPR036264">
    <property type="entry name" value="Bact_exopeptidase_dim_dom"/>
</dbReference>
<proteinExistence type="inferred from homology"/>
<dbReference type="PANTHER" id="PTHR43808">
    <property type="entry name" value="ACETYLORNITHINE DEACETYLASE"/>
    <property type="match status" value="1"/>
</dbReference>
<dbReference type="Proteomes" id="UP000053201">
    <property type="component" value="Unassembled WGS sequence"/>
</dbReference>
<dbReference type="SUPFAM" id="SSF55031">
    <property type="entry name" value="Bacterial exopeptidase dimerisation domain"/>
    <property type="match status" value="1"/>
</dbReference>
<dbReference type="eggNOG" id="KOG2275">
    <property type="taxonomic scope" value="Eukaryota"/>
</dbReference>
<dbReference type="OMA" id="HDEEIGC"/>
<dbReference type="Gene3D" id="3.40.630.10">
    <property type="entry name" value="Zn peptidases"/>
    <property type="match status" value="1"/>
</dbReference>
<dbReference type="AlphaFoldDB" id="A0A0L0HLU1"/>
<dbReference type="Gene3D" id="3.30.70.360">
    <property type="match status" value="1"/>
</dbReference>
<dbReference type="InterPro" id="IPR001261">
    <property type="entry name" value="ArgE/DapE_CS"/>
</dbReference>
<keyword evidence="5" id="KW-0862">Zinc</keyword>
<protein>
    <recommendedName>
        <fullName evidence="6">Peptidase M20 dimerisation domain-containing protein</fullName>
    </recommendedName>
</protein>
<name>A0A0L0HLU1_SPIPD</name>
<dbReference type="InterPro" id="IPR011650">
    <property type="entry name" value="Peptidase_M20_dimer"/>
</dbReference>
<dbReference type="GO" id="GO:0016787">
    <property type="term" value="F:hydrolase activity"/>
    <property type="evidence" value="ECO:0007669"/>
    <property type="project" value="UniProtKB-KW"/>
</dbReference>
<keyword evidence="4" id="KW-0378">Hydrolase</keyword>
<organism evidence="7 8">
    <name type="scientific">Spizellomyces punctatus (strain DAOM BR117)</name>
    <dbReference type="NCBI Taxonomy" id="645134"/>
    <lineage>
        <taxon>Eukaryota</taxon>
        <taxon>Fungi</taxon>
        <taxon>Fungi incertae sedis</taxon>
        <taxon>Chytridiomycota</taxon>
        <taxon>Chytridiomycota incertae sedis</taxon>
        <taxon>Chytridiomycetes</taxon>
        <taxon>Spizellomycetales</taxon>
        <taxon>Spizellomycetaceae</taxon>
        <taxon>Spizellomyces</taxon>
    </lineage>
</organism>
<keyword evidence="3" id="KW-0479">Metal-binding</keyword>
<evidence type="ECO:0000256" key="3">
    <source>
        <dbReference type="ARBA" id="ARBA00022723"/>
    </source>
</evidence>
<dbReference type="RefSeq" id="XP_016610440.1">
    <property type="nucleotide sequence ID" value="XM_016751156.1"/>
</dbReference>
<feature type="domain" description="Peptidase M20 dimerisation" evidence="6">
    <location>
        <begin position="180"/>
        <end position="277"/>
    </location>
</feature>
<dbReference type="VEuPathDB" id="FungiDB:SPPG_02868"/>
<evidence type="ECO:0000256" key="2">
    <source>
        <dbReference type="ARBA" id="ARBA00006247"/>
    </source>
</evidence>
<dbReference type="GO" id="GO:0046872">
    <property type="term" value="F:metal ion binding"/>
    <property type="evidence" value="ECO:0007669"/>
    <property type="project" value="UniProtKB-KW"/>
</dbReference>
<evidence type="ECO:0000313" key="7">
    <source>
        <dbReference type="EMBL" id="KND02401.1"/>
    </source>
</evidence>
<evidence type="ECO:0000256" key="5">
    <source>
        <dbReference type="ARBA" id="ARBA00022833"/>
    </source>
</evidence>
<dbReference type="Pfam" id="PF01546">
    <property type="entry name" value="Peptidase_M20"/>
    <property type="match status" value="1"/>
</dbReference>
<comment type="cofactor">
    <cofactor evidence="1">
        <name>Zn(2+)</name>
        <dbReference type="ChEBI" id="CHEBI:29105"/>
    </cofactor>
</comment>
<dbReference type="InterPro" id="IPR050072">
    <property type="entry name" value="Peptidase_M20A"/>
</dbReference>
<dbReference type="EMBL" id="KQ257453">
    <property type="protein sequence ID" value="KND02401.1"/>
    <property type="molecule type" value="Genomic_DNA"/>
</dbReference>
<evidence type="ECO:0000256" key="1">
    <source>
        <dbReference type="ARBA" id="ARBA00001947"/>
    </source>
</evidence>
<dbReference type="PROSITE" id="PS00758">
    <property type="entry name" value="ARGE_DAPE_CPG2_1"/>
    <property type="match status" value="1"/>
</dbReference>
<keyword evidence="8" id="KW-1185">Reference proteome</keyword>
<comment type="similarity">
    <text evidence="2">Belongs to the peptidase M20A family.</text>
</comment>
<dbReference type="GeneID" id="27686427"/>
<evidence type="ECO:0000259" key="6">
    <source>
        <dbReference type="Pfam" id="PF07687"/>
    </source>
</evidence>
<gene>
    <name evidence="7" type="ORF">SPPG_02868</name>
</gene>
<dbReference type="STRING" id="645134.A0A0L0HLU1"/>
<reference evidence="7 8" key="1">
    <citation type="submission" date="2009-08" db="EMBL/GenBank/DDBJ databases">
        <title>The Genome Sequence of Spizellomyces punctatus strain DAOM BR117.</title>
        <authorList>
            <consortium name="The Broad Institute Genome Sequencing Platform"/>
            <person name="Russ C."/>
            <person name="Cuomo C."/>
            <person name="Shea T."/>
            <person name="Young S.K."/>
            <person name="Zeng Q."/>
            <person name="Koehrsen M."/>
            <person name="Haas B."/>
            <person name="Borodovsky M."/>
            <person name="Guigo R."/>
            <person name="Alvarado L."/>
            <person name="Berlin A."/>
            <person name="Bochicchio J."/>
            <person name="Borenstein D."/>
            <person name="Chapman S."/>
            <person name="Chen Z."/>
            <person name="Engels R."/>
            <person name="Freedman E."/>
            <person name="Gellesch M."/>
            <person name="Goldberg J."/>
            <person name="Griggs A."/>
            <person name="Gujja S."/>
            <person name="Heiman D."/>
            <person name="Hepburn T."/>
            <person name="Howarth C."/>
            <person name="Jen D."/>
            <person name="Larson L."/>
            <person name="Lewis B."/>
            <person name="Mehta T."/>
            <person name="Park D."/>
            <person name="Pearson M."/>
            <person name="Roberts A."/>
            <person name="Saif S."/>
            <person name="Shenoy N."/>
            <person name="Sisk P."/>
            <person name="Stolte C."/>
            <person name="Sykes S."/>
            <person name="Thomson T."/>
            <person name="Walk T."/>
            <person name="White J."/>
            <person name="Yandava C."/>
            <person name="Burger G."/>
            <person name="Gray M.W."/>
            <person name="Holland P.W.H."/>
            <person name="King N."/>
            <person name="Lang F.B.F."/>
            <person name="Roger A.J."/>
            <person name="Ruiz-Trillo I."/>
            <person name="Lander E."/>
            <person name="Nusbaum C."/>
        </authorList>
    </citation>
    <scope>NUCLEOTIDE SEQUENCE [LARGE SCALE GENOMIC DNA]</scope>
    <source>
        <strain evidence="7 8">DAOM BR117</strain>
    </source>
</reference>
<dbReference type="InParanoid" id="A0A0L0HLU1"/>
<dbReference type="InterPro" id="IPR002933">
    <property type="entry name" value="Peptidase_M20"/>
</dbReference>
<sequence>MGAQSTETSMPSQSKVLTLLRSLISIRSTTLQEQSVVDFLKTYLTQQGWHVHLQPIPDSSPVRHNIYAYRSKPETDNIRTNVKVLLNSHVDTVPPHIELSEDDENLYGRGSCDAKASVAAQICAVEDLIEEGKIAEEDVGLLYVVGEETNHIGMIAANSLNINAQYLLVGEPTEMMIAEGHKGMIKADIVVKGQAGHSGYPERGKSAIAALVDILHDLQHTEWPSDPVLGATTLNLGQISGGVAANVIPEDARADISFRVSTNAEQVAAQLRTIVEQPRTDGVHVTLTIRGMQNPVRCETVDVDGVEKFVARYFTDIPYLKGTQKPLLFGPGSILVAHSEKEFVKKDDVIRSVRIIKQIVQNLVHRAV</sequence>
<dbReference type="OrthoDB" id="3064516at2759"/>
<evidence type="ECO:0000313" key="8">
    <source>
        <dbReference type="Proteomes" id="UP000053201"/>
    </source>
</evidence>
<dbReference type="SUPFAM" id="SSF53187">
    <property type="entry name" value="Zn-dependent exopeptidases"/>
    <property type="match status" value="1"/>
</dbReference>
<dbReference type="FunCoup" id="A0A0L0HLU1">
    <property type="interactions" value="93"/>
</dbReference>